<proteinExistence type="predicted"/>
<reference evidence="7" key="1">
    <citation type="submission" date="2021-01" db="EMBL/GenBank/DDBJ databases">
        <authorList>
            <person name="Zahm M."/>
            <person name="Roques C."/>
            <person name="Cabau C."/>
            <person name="Klopp C."/>
            <person name="Donnadieu C."/>
            <person name="Jouanno E."/>
            <person name="Lampietro C."/>
            <person name="Louis A."/>
            <person name="Herpin A."/>
            <person name="Echchiki A."/>
            <person name="Berthelot C."/>
            <person name="Parey E."/>
            <person name="Roest-Crollius H."/>
            <person name="Braasch I."/>
            <person name="Postlethwait J."/>
            <person name="Bobe J."/>
            <person name="Montfort J."/>
            <person name="Bouchez O."/>
            <person name="Begum T."/>
            <person name="Mejri S."/>
            <person name="Adams A."/>
            <person name="Chen W.-J."/>
            <person name="Guiguen Y."/>
        </authorList>
    </citation>
    <scope>NUCLEOTIDE SEQUENCE</scope>
    <source>
        <tissue evidence="7">Blood</tissue>
    </source>
</reference>
<organism evidence="7 8">
    <name type="scientific">Albula goreensis</name>
    <dbReference type="NCBI Taxonomy" id="1534307"/>
    <lineage>
        <taxon>Eukaryota</taxon>
        <taxon>Metazoa</taxon>
        <taxon>Chordata</taxon>
        <taxon>Craniata</taxon>
        <taxon>Vertebrata</taxon>
        <taxon>Euteleostomi</taxon>
        <taxon>Actinopterygii</taxon>
        <taxon>Neopterygii</taxon>
        <taxon>Teleostei</taxon>
        <taxon>Albuliformes</taxon>
        <taxon>Albulidae</taxon>
        <taxon>Albula</taxon>
    </lineage>
</organism>
<evidence type="ECO:0000256" key="4">
    <source>
        <dbReference type="ARBA" id="ARBA00023180"/>
    </source>
</evidence>
<evidence type="ECO:0000256" key="5">
    <source>
        <dbReference type="SAM" id="MobiDB-lite"/>
    </source>
</evidence>
<feature type="compositionally biased region" description="Basic and acidic residues" evidence="5">
    <location>
        <begin position="191"/>
        <end position="207"/>
    </location>
</feature>
<evidence type="ECO:0000256" key="6">
    <source>
        <dbReference type="SAM" id="SignalP"/>
    </source>
</evidence>
<gene>
    <name evidence="7" type="ORF">AGOR_G00097100</name>
</gene>
<name>A0A8T3DQY9_9TELE</name>
<comment type="caution">
    <text evidence="7">The sequence shown here is derived from an EMBL/GenBank/DDBJ whole genome shotgun (WGS) entry which is preliminary data.</text>
</comment>
<comment type="subcellular location">
    <subcellularLocation>
        <location evidence="1">Secreted</location>
    </subcellularLocation>
</comment>
<sequence length="207" mass="22841">MCVLHAVAVAVLSLLAMSTAAPSSCDDLLKPLVLNDIKPILGRWIFIQGRVDSSKFDFFIKIVTSSWAEFDFPHGDEMGFFNQGTMIRGTCVYSSTNVTNIANGTMQFSGENSSGNYSFLQTCPDCLVMLGSTLVEGESKPFRTLNIFGKTAKLSESDIELYKKQTECLGLPLSWVYDEEKEICAGKTKLSQREEAPEGMSEKDKTD</sequence>
<dbReference type="Gene3D" id="2.40.128.20">
    <property type="match status" value="1"/>
</dbReference>
<dbReference type="Proteomes" id="UP000829720">
    <property type="component" value="Unassembled WGS sequence"/>
</dbReference>
<feature type="signal peptide" evidence="6">
    <location>
        <begin position="1"/>
        <end position="20"/>
    </location>
</feature>
<evidence type="ECO:0000313" key="8">
    <source>
        <dbReference type="Proteomes" id="UP000829720"/>
    </source>
</evidence>
<dbReference type="GO" id="GO:0005576">
    <property type="term" value="C:extracellular region"/>
    <property type="evidence" value="ECO:0007669"/>
    <property type="project" value="UniProtKB-SubCell"/>
</dbReference>
<dbReference type="InterPro" id="IPR012674">
    <property type="entry name" value="Calycin"/>
</dbReference>
<evidence type="ECO:0000256" key="1">
    <source>
        <dbReference type="ARBA" id="ARBA00004613"/>
    </source>
</evidence>
<evidence type="ECO:0000313" key="7">
    <source>
        <dbReference type="EMBL" id="KAI1896665.1"/>
    </source>
</evidence>
<dbReference type="AlphaFoldDB" id="A0A8T3DQY9"/>
<keyword evidence="4" id="KW-0325">Glycoprotein</keyword>
<dbReference type="EMBL" id="JAERUA010000008">
    <property type="protein sequence ID" value="KAI1896665.1"/>
    <property type="molecule type" value="Genomic_DNA"/>
</dbReference>
<feature type="chain" id="PRO_5035817352" evidence="6">
    <location>
        <begin position="21"/>
        <end position="207"/>
    </location>
</feature>
<evidence type="ECO:0000256" key="3">
    <source>
        <dbReference type="ARBA" id="ARBA00022729"/>
    </source>
</evidence>
<feature type="region of interest" description="Disordered" evidence="5">
    <location>
        <begin position="187"/>
        <end position="207"/>
    </location>
</feature>
<evidence type="ECO:0000256" key="2">
    <source>
        <dbReference type="ARBA" id="ARBA00022525"/>
    </source>
</evidence>
<keyword evidence="8" id="KW-1185">Reference proteome</keyword>
<keyword evidence="3 6" id="KW-0732">Signal</keyword>
<keyword evidence="2" id="KW-0964">Secreted</keyword>
<dbReference type="PANTHER" id="PTHR11967:SF2">
    <property type="entry name" value="ALPHA-1-ACID GLYCOPROTEIN 1"/>
    <property type="match status" value="1"/>
</dbReference>
<dbReference type="SUPFAM" id="SSF50814">
    <property type="entry name" value="Lipocalins"/>
    <property type="match status" value="1"/>
</dbReference>
<protein>
    <submittedName>
        <fullName evidence="7">Uncharacterized protein</fullName>
    </submittedName>
</protein>
<dbReference type="OrthoDB" id="8678705at2759"/>
<dbReference type="PANTHER" id="PTHR11967">
    <property type="entry name" value="ALPHA-1-ACID GLYCOPROTEIN"/>
    <property type="match status" value="1"/>
</dbReference>
<accession>A0A8T3DQY9</accession>